<dbReference type="InterPro" id="IPR001650">
    <property type="entry name" value="Helicase_C-like"/>
</dbReference>
<sequence length="416" mass="45780">MLKKYLPAKHEYVVFITPTKLQLAIFEKILSSDKLDNLVRSSTAESLALINMLTKISNSPILLKATADQARLKAQQGGDVVKRNAIEDALKLLPSGAQIEDVALSGAPPPLSVRTTSTTLTGPPKRNDVRFLSSSQFLITHLIVVVFLLSSKAGGVGLNLIGASRLCLIDSDWNPSHDLQSMARIHRDGQKRPVYIYRFLTTGSIDEKIYQRQVTKLGLSDSLMGSGSAESKSDSFTRKDLLDIFTINPHTACNTHDLLDCPCEASDEPEPQPITREEMDEASSSDEDEDPVKGFMAASQVTTKDVNKMDKAYMKQKRAQLAALGEWTHINCLRPGAAEKVQDDMLTHLIYSLPKPASTSSAPQTMTAKLLDAVDRIADEEAFFQRDKIPGGSVSFLFERSSKLTLQEREAVDEDD</sequence>
<evidence type="ECO:0000313" key="5">
    <source>
        <dbReference type="Proteomes" id="UP000184267"/>
    </source>
</evidence>
<dbReference type="PANTHER" id="PTHR45629">
    <property type="entry name" value="SNF2/RAD54 FAMILY MEMBER"/>
    <property type="match status" value="1"/>
</dbReference>
<dbReference type="GO" id="GO:0015616">
    <property type="term" value="F:DNA translocase activity"/>
    <property type="evidence" value="ECO:0007669"/>
    <property type="project" value="TreeGrafter"/>
</dbReference>
<evidence type="ECO:0000313" key="4">
    <source>
        <dbReference type="EMBL" id="OJT03757.1"/>
    </source>
</evidence>
<dbReference type="InterPro" id="IPR027417">
    <property type="entry name" value="P-loop_NTPase"/>
</dbReference>
<dbReference type="OMA" id="VACHTHE"/>
<dbReference type="InterPro" id="IPR049730">
    <property type="entry name" value="SNF2/RAD54-like_C"/>
</dbReference>
<proteinExistence type="predicted"/>
<dbReference type="CDD" id="cd18793">
    <property type="entry name" value="SF2_C_SNF"/>
    <property type="match status" value="1"/>
</dbReference>
<dbReference type="Gene3D" id="3.40.50.300">
    <property type="entry name" value="P-loop containing nucleotide triphosphate hydrolases"/>
    <property type="match status" value="1"/>
</dbReference>
<reference evidence="4 5" key="1">
    <citation type="submission" date="2016-10" db="EMBL/GenBank/DDBJ databases">
        <title>Genome sequence of the basidiomycete white-rot fungus Trametes pubescens.</title>
        <authorList>
            <person name="Makela M.R."/>
            <person name="Granchi Z."/>
            <person name="Peng M."/>
            <person name="De Vries R.P."/>
            <person name="Grigoriev I."/>
            <person name="Riley R."/>
            <person name="Hilden K."/>
        </authorList>
    </citation>
    <scope>NUCLEOTIDE SEQUENCE [LARGE SCALE GENOMIC DNA]</scope>
    <source>
        <strain evidence="4 5">FBCC735</strain>
    </source>
</reference>
<dbReference type="GO" id="GO:0005634">
    <property type="term" value="C:nucleus"/>
    <property type="evidence" value="ECO:0007669"/>
    <property type="project" value="TreeGrafter"/>
</dbReference>
<dbReference type="Gene3D" id="1.20.120.850">
    <property type="entry name" value="SWI2/SNF2 ATPases, N-terminal domain"/>
    <property type="match status" value="1"/>
</dbReference>
<dbReference type="GO" id="GO:0016787">
    <property type="term" value="F:hydrolase activity"/>
    <property type="evidence" value="ECO:0007669"/>
    <property type="project" value="UniProtKB-KW"/>
</dbReference>
<evidence type="ECO:0000256" key="1">
    <source>
        <dbReference type="ARBA" id="ARBA00022801"/>
    </source>
</evidence>
<protein>
    <submittedName>
        <fullName evidence="4">DNA repair and recombination protein RDH54</fullName>
    </submittedName>
</protein>
<dbReference type="GO" id="GO:0007131">
    <property type="term" value="P:reciprocal meiotic recombination"/>
    <property type="evidence" value="ECO:0007669"/>
    <property type="project" value="TreeGrafter"/>
</dbReference>
<accession>A0A1M2V885</accession>
<keyword evidence="5" id="KW-1185">Reference proteome</keyword>
<dbReference type="STRING" id="154538.A0A1M2V885"/>
<feature type="domain" description="Helicase C-terminal" evidence="3">
    <location>
        <begin position="48"/>
        <end position="236"/>
    </location>
</feature>
<dbReference type="PANTHER" id="PTHR45629:SF7">
    <property type="entry name" value="DNA EXCISION REPAIR PROTEIN ERCC-6-RELATED"/>
    <property type="match status" value="1"/>
</dbReference>
<keyword evidence="1" id="KW-0378">Hydrolase</keyword>
<organism evidence="4 5">
    <name type="scientific">Trametes pubescens</name>
    <name type="common">White-rot fungus</name>
    <dbReference type="NCBI Taxonomy" id="154538"/>
    <lineage>
        <taxon>Eukaryota</taxon>
        <taxon>Fungi</taxon>
        <taxon>Dikarya</taxon>
        <taxon>Basidiomycota</taxon>
        <taxon>Agaricomycotina</taxon>
        <taxon>Agaricomycetes</taxon>
        <taxon>Polyporales</taxon>
        <taxon>Polyporaceae</taxon>
        <taxon>Trametes</taxon>
    </lineage>
</organism>
<dbReference type="GO" id="GO:0000724">
    <property type="term" value="P:double-strand break repair via homologous recombination"/>
    <property type="evidence" value="ECO:0007669"/>
    <property type="project" value="TreeGrafter"/>
</dbReference>
<dbReference type="SUPFAM" id="SSF52540">
    <property type="entry name" value="P-loop containing nucleoside triphosphate hydrolases"/>
    <property type="match status" value="1"/>
</dbReference>
<dbReference type="EMBL" id="MNAD01001599">
    <property type="protein sequence ID" value="OJT03757.1"/>
    <property type="molecule type" value="Genomic_DNA"/>
</dbReference>
<evidence type="ECO:0000259" key="3">
    <source>
        <dbReference type="PROSITE" id="PS51194"/>
    </source>
</evidence>
<evidence type="ECO:0000256" key="2">
    <source>
        <dbReference type="SAM" id="MobiDB-lite"/>
    </source>
</evidence>
<dbReference type="OrthoDB" id="413460at2759"/>
<feature type="compositionally biased region" description="Acidic residues" evidence="2">
    <location>
        <begin position="278"/>
        <end position="290"/>
    </location>
</feature>
<comment type="caution">
    <text evidence="4">The sequence shown here is derived from an EMBL/GenBank/DDBJ whole genome shotgun (WGS) entry which is preliminary data.</text>
</comment>
<dbReference type="Proteomes" id="UP000184267">
    <property type="component" value="Unassembled WGS sequence"/>
</dbReference>
<dbReference type="InterPro" id="IPR050496">
    <property type="entry name" value="SNF2_RAD54_helicase_repair"/>
</dbReference>
<dbReference type="Pfam" id="PF00271">
    <property type="entry name" value="Helicase_C"/>
    <property type="match status" value="1"/>
</dbReference>
<name>A0A1M2V885_TRAPU</name>
<feature type="region of interest" description="Disordered" evidence="2">
    <location>
        <begin position="265"/>
        <end position="291"/>
    </location>
</feature>
<gene>
    <name evidence="4" type="ORF">TRAPUB_5579</name>
</gene>
<dbReference type="AlphaFoldDB" id="A0A1M2V885"/>
<dbReference type="PROSITE" id="PS51194">
    <property type="entry name" value="HELICASE_CTER"/>
    <property type="match status" value="1"/>
</dbReference>